<evidence type="ECO:0000313" key="3">
    <source>
        <dbReference type="Proteomes" id="UP000663760"/>
    </source>
</evidence>
<reference evidence="1" key="1">
    <citation type="submission" date="2019-12" db="EMBL/GenBank/DDBJ databases">
        <authorList>
            <person name="Scholz U."/>
            <person name="Mascher M."/>
            <person name="Fiebig A."/>
        </authorList>
    </citation>
    <scope>NUCLEOTIDE SEQUENCE</scope>
</reference>
<keyword evidence="3" id="KW-1185">Reference proteome</keyword>
<evidence type="ECO:0000313" key="1">
    <source>
        <dbReference type="EMBL" id="CAA2621548.1"/>
    </source>
</evidence>
<proteinExistence type="predicted"/>
<evidence type="ECO:0000313" key="2">
    <source>
        <dbReference type="EMBL" id="CAA7397600.1"/>
    </source>
</evidence>
<gene>
    <name evidence="1" type="ORF">SI7747_06007637</name>
    <name evidence="2" type="ORF">SI8410_06008265</name>
</gene>
<organism evidence="1">
    <name type="scientific">Spirodela intermedia</name>
    <name type="common">Intermediate duckweed</name>
    <dbReference type="NCBI Taxonomy" id="51605"/>
    <lineage>
        <taxon>Eukaryota</taxon>
        <taxon>Viridiplantae</taxon>
        <taxon>Streptophyta</taxon>
        <taxon>Embryophyta</taxon>
        <taxon>Tracheophyta</taxon>
        <taxon>Spermatophyta</taxon>
        <taxon>Magnoliopsida</taxon>
        <taxon>Liliopsida</taxon>
        <taxon>Araceae</taxon>
        <taxon>Lemnoideae</taxon>
        <taxon>Spirodela</taxon>
    </lineage>
</organism>
<dbReference type="EMBL" id="LR743593">
    <property type="protein sequence ID" value="CAA2621548.1"/>
    <property type="molecule type" value="Genomic_DNA"/>
</dbReference>
<accession>A0A7I8IUE7</accession>
<protein>
    <submittedName>
        <fullName evidence="1">Uncharacterized protein</fullName>
    </submittedName>
</protein>
<dbReference type="AlphaFoldDB" id="A0A7I8IUE7"/>
<sequence>MSPGPFPSNVVAVYILIPPTSNGSSGPTFLPGYARRRAPPFTNSSVDASSEKNIPSFTEFSVLVLGEVLLNSPL</sequence>
<name>A0A7I8IUE7_SPIIN</name>
<dbReference type="EMBL" id="LR746269">
    <property type="protein sequence ID" value="CAA7397600.1"/>
    <property type="molecule type" value="Genomic_DNA"/>
</dbReference>
<dbReference type="Proteomes" id="UP000663760">
    <property type="component" value="Chromosome 6"/>
</dbReference>